<dbReference type="AlphaFoldDB" id="A0A1L6MYG6"/>
<sequence length="256" mass="28207">MRSPPFFSCFLGALYVPALAYGHDLFINTAGGAVTPRESPQNFAFEMRASLYQPDIDTEPSLGGRRPYEDMFGSTPRFLLGMEFDWQALRIPYIGTLGPGIEIACTVFEAESFQGGAGTRSGDNNSLWVIPGYLDAVFRVDVFPRNLGVPFVPYAKGGFGWGIWWVTNEYGIAEYKNGQRVEKGQGYSLGFHVAAGLTFQLDILDPSAARSLDEWTGINHIYLFGEFTKSVLNGLGEGDSLRLGSNMWTAGLTFEF</sequence>
<proteinExistence type="predicted"/>
<evidence type="ECO:0000313" key="2">
    <source>
        <dbReference type="EMBL" id="APS00594.1"/>
    </source>
</evidence>
<keyword evidence="3" id="KW-1185">Reference proteome</keyword>
<dbReference type="EMBL" id="CP016908">
    <property type="protein sequence ID" value="APS00594.1"/>
    <property type="molecule type" value="Genomic_DNA"/>
</dbReference>
<keyword evidence="1" id="KW-0732">Signal</keyword>
<dbReference type="KEGG" id="pabo:BCY86_07850"/>
<feature type="chain" id="PRO_5012521337" description="Outer membrane protein beta-barrel domain-containing protein" evidence="1">
    <location>
        <begin position="21"/>
        <end position="256"/>
    </location>
</feature>
<evidence type="ECO:0000256" key="1">
    <source>
        <dbReference type="SAM" id="SignalP"/>
    </source>
</evidence>
<dbReference type="STRING" id="1882918.BCY86_07850"/>
<accession>A0A1L6MYG6</accession>
<gene>
    <name evidence="2" type="ORF">BCY86_07850</name>
</gene>
<name>A0A1L6MYG6_9BACT</name>
<protein>
    <recommendedName>
        <fullName evidence="4">Outer membrane protein beta-barrel domain-containing protein</fullName>
    </recommendedName>
</protein>
<reference evidence="2 3" key="1">
    <citation type="submission" date="2016-08" db="EMBL/GenBank/DDBJ databases">
        <title>Identification and validation of antigenic proteins from Pajaroellobacter abortibovis using de-novo genome sequence assembly and reverse vaccinology.</title>
        <authorList>
            <person name="Welly B.T."/>
            <person name="Miller M.R."/>
            <person name="Stott J.L."/>
            <person name="Blanchard M.T."/>
            <person name="Islas-Trejo A.D."/>
            <person name="O'Rourke S.M."/>
            <person name="Young A.E."/>
            <person name="Medrano J.F."/>
            <person name="Van Eenennaam A.L."/>
        </authorList>
    </citation>
    <scope>NUCLEOTIDE SEQUENCE [LARGE SCALE GENOMIC DNA]</scope>
    <source>
        <strain evidence="2 3">BTF92-0548A/99-0131</strain>
    </source>
</reference>
<dbReference type="RefSeq" id="WP_075277263.1">
    <property type="nucleotide sequence ID" value="NZ_CP016908.1"/>
</dbReference>
<dbReference type="Proteomes" id="UP000185544">
    <property type="component" value="Chromosome"/>
</dbReference>
<evidence type="ECO:0000313" key="3">
    <source>
        <dbReference type="Proteomes" id="UP000185544"/>
    </source>
</evidence>
<organism evidence="2 3">
    <name type="scientific">Pajaroellobacter abortibovis</name>
    <dbReference type="NCBI Taxonomy" id="1882918"/>
    <lineage>
        <taxon>Bacteria</taxon>
        <taxon>Pseudomonadati</taxon>
        <taxon>Myxococcota</taxon>
        <taxon>Polyangia</taxon>
        <taxon>Polyangiales</taxon>
        <taxon>Polyangiaceae</taxon>
    </lineage>
</organism>
<feature type="signal peptide" evidence="1">
    <location>
        <begin position="1"/>
        <end position="20"/>
    </location>
</feature>
<evidence type="ECO:0008006" key="4">
    <source>
        <dbReference type="Google" id="ProtNLM"/>
    </source>
</evidence>
<dbReference type="NCBIfam" id="NF040596">
    <property type="entry name" value="MXAN_2562_fam"/>
    <property type="match status" value="1"/>
</dbReference>